<dbReference type="SMART" id="SM00342">
    <property type="entry name" value="HTH_ARAC"/>
    <property type="match status" value="1"/>
</dbReference>
<evidence type="ECO:0000313" key="7">
    <source>
        <dbReference type="Proteomes" id="UP001652445"/>
    </source>
</evidence>
<reference evidence="6 7" key="1">
    <citation type="submission" date="2022-09" db="EMBL/GenBank/DDBJ databases">
        <authorList>
            <person name="Han X.L."/>
            <person name="Wang Q."/>
            <person name="Lu T."/>
        </authorList>
    </citation>
    <scope>NUCLEOTIDE SEQUENCE [LARGE SCALE GENOMIC DNA]</scope>
    <source>
        <strain evidence="6 7">WQ 127069</strain>
    </source>
</reference>
<evidence type="ECO:0000313" key="6">
    <source>
        <dbReference type="EMBL" id="MCU6798128.1"/>
    </source>
</evidence>
<dbReference type="EMBL" id="JAOQIO010000124">
    <property type="protein sequence ID" value="MCU6798128.1"/>
    <property type="molecule type" value="Genomic_DNA"/>
</dbReference>
<keyword evidence="4" id="KW-0472">Membrane</keyword>
<evidence type="ECO:0000256" key="2">
    <source>
        <dbReference type="ARBA" id="ARBA00023125"/>
    </source>
</evidence>
<dbReference type="InterPro" id="IPR018060">
    <property type="entry name" value="HTH_AraC"/>
</dbReference>
<keyword evidence="1" id="KW-0805">Transcription regulation</keyword>
<feature type="domain" description="HTH araC/xylS-type" evidence="5">
    <location>
        <begin position="615"/>
        <end position="712"/>
    </location>
</feature>
<dbReference type="InterPro" id="IPR041522">
    <property type="entry name" value="CdaR_GGDEF"/>
</dbReference>
<gene>
    <name evidence="6" type="ORF">OB236_38980</name>
</gene>
<evidence type="ECO:0000256" key="4">
    <source>
        <dbReference type="SAM" id="Phobius"/>
    </source>
</evidence>
<dbReference type="InterPro" id="IPR009057">
    <property type="entry name" value="Homeodomain-like_sf"/>
</dbReference>
<proteinExistence type="predicted"/>
<dbReference type="PANTHER" id="PTHR43280:SF28">
    <property type="entry name" value="HTH-TYPE TRANSCRIPTIONAL ACTIVATOR RHAS"/>
    <property type="match status" value="1"/>
</dbReference>
<dbReference type="PROSITE" id="PS01124">
    <property type="entry name" value="HTH_ARAC_FAMILY_2"/>
    <property type="match status" value="1"/>
</dbReference>
<keyword evidence="7" id="KW-1185">Reference proteome</keyword>
<dbReference type="Pfam" id="PF12833">
    <property type="entry name" value="HTH_18"/>
    <property type="match status" value="1"/>
</dbReference>
<feature type="transmembrane region" description="Helical" evidence="4">
    <location>
        <begin position="242"/>
        <end position="264"/>
    </location>
</feature>
<keyword evidence="3" id="KW-0804">Transcription</keyword>
<dbReference type="PANTHER" id="PTHR43280">
    <property type="entry name" value="ARAC-FAMILY TRANSCRIPTIONAL REGULATOR"/>
    <property type="match status" value="1"/>
</dbReference>
<keyword evidence="2" id="KW-0238">DNA-binding</keyword>
<evidence type="ECO:0000256" key="1">
    <source>
        <dbReference type="ARBA" id="ARBA00023015"/>
    </source>
</evidence>
<dbReference type="Proteomes" id="UP001652445">
    <property type="component" value="Unassembled WGS sequence"/>
</dbReference>
<comment type="caution">
    <text evidence="6">The sequence shown here is derived from an EMBL/GenBank/DDBJ whole genome shotgun (WGS) entry which is preliminary data.</text>
</comment>
<name>A0ABT2UU37_9BACL</name>
<dbReference type="Gene3D" id="1.10.10.60">
    <property type="entry name" value="Homeodomain-like"/>
    <property type="match status" value="2"/>
</dbReference>
<accession>A0ABT2UU37</accession>
<keyword evidence="4" id="KW-1133">Transmembrane helix</keyword>
<evidence type="ECO:0000256" key="3">
    <source>
        <dbReference type="ARBA" id="ARBA00023163"/>
    </source>
</evidence>
<sequence length="714" mass="81660">MLKFVSDRIDSLLAAIELESFQLALDPSIVDFLSGYRNGNDYLINKQMLAALDRKKNTNDFIGEILLYQEGNKMLNSVYYGQIPITNYPYIEDIESVLSMDSPEAQWLYLPRSEKSGYITFVRRLPLMSAAKGMDRLIIHIRVDKLKSYMNDSFFSFTDKSLLVTDAKGLTLFHSQGKSSLDTDEHHDQNIKRVVEDQKLSDMFLATGPNGSETLYSYQKTTSGRIYISLIPKEAFAKQLGWIRWMTICAVLILILVAVLLTFFNSMRVYSPIQQLLKQGRDLSLGTEPNHNPNEITYIKECLNYLNRETKSLSTYLRKMEPNLRERFFHKLLEKGYADQSLLQKECSDLGISVSGNYIVLVVELENVHKEKRFLPEDKAIIGFAITNVMEELLEEYKSLSGYTFNLNKGNGIAVVSCTDMSLLAKESHKYAIAVCNALNRFLKFKVSIGMGTVCTHIFDVPVSYQEALLALEYRLIDDSNPVLYIEDLENPQRKMVSLYPHQHVESMVSALLSKDAGAAKQALKSFSQTARLSQSHMITYQSYHLLLASLIQSVESQGGSIFTVLENNLFDQLMERKTSTEICDWFTDVCFPLIQRITAQNDLNQLAKGKSDIMRVCQYIRENVQCDISLTQCSEMLSMTPPYVSRLFKKIMGISFVEYVTNCKMEEAQRMLLESDCTLQEIAASIGYTERNLSRVFHRYIHLTPGQFRIKHR</sequence>
<keyword evidence="4" id="KW-0812">Transmembrane</keyword>
<dbReference type="SUPFAM" id="SSF46689">
    <property type="entry name" value="Homeodomain-like"/>
    <property type="match status" value="2"/>
</dbReference>
<organism evidence="6 7">
    <name type="scientific">Paenibacillus baimaensis</name>
    <dbReference type="NCBI Taxonomy" id="2982185"/>
    <lineage>
        <taxon>Bacteria</taxon>
        <taxon>Bacillati</taxon>
        <taxon>Bacillota</taxon>
        <taxon>Bacilli</taxon>
        <taxon>Bacillales</taxon>
        <taxon>Paenibacillaceae</taxon>
        <taxon>Paenibacillus</taxon>
    </lineage>
</organism>
<protein>
    <submittedName>
        <fullName evidence="6">Helix-turn-helix domain-containing protein</fullName>
    </submittedName>
</protein>
<dbReference type="RefSeq" id="WP_262688784.1">
    <property type="nucleotide sequence ID" value="NZ_JAOQIO010000124.1"/>
</dbReference>
<evidence type="ECO:0000259" key="5">
    <source>
        <dbReference type="PROSITE" id="PS01124"/>
    </source>
</evidence>
<dbReference type="Pfam" id="PF17853">
    <property type="entry name" value="GGDEF_2"/>
    <property type="match status" value="1"/>
</dbReference>